<organism evidence="1">
    <name type="scientific">Anguilla anguilla</name>
    <name type="common">European freshwater eel</name>
    <name type="synonym">Muraena anguilla</name>
    <dbReference type="NCBI Taxonomy" id="7936"/>
    <lineage>
        <taxon>Eukaryota</taxon>
        <taxon>Metazoa</taxon>
        <taxon>Chordata</taxon>
        <taxon>Craniata</taxon>
        <taxon>Vertebrata</taxon>
        <taxon>Euteleostomi</taxon>
        <taxon>Actinopterygii</taxon>
        <taxon>Neopterygii</taxon>
        <taxon>Teleostei</taxon>
        <taxon>Anguilliformes</taxon>
        <taxon>Anguillidae</taxon>
        <taxon>Anguilla</taxon>
    </lineage>
</organism>
<accession>A0A0E9XQ35</accession>
<name>A0A0E9XQ35_ANGAN</name>
<evidence type="ECO:0000313" key="1">
    <source>
        <dbReference type="EMBL" id="JAI03799.1"/>
    </source>
</evidence>
<dbReference type="AlphaFoldDB" id="A0A0E9XQ35"/>
<dbReference type="EMBL" id="GBXM01004779">
    <property type="protein sequence ID" value="JAI03799.1"/>
    <property type="molecule type" value="Transcribed_RNA"/>
</dbReference>
<proteinExistence type="predicted"/>
<reference evidence="1" key="2">
    <citation type="journal article" date="2015" name="Fish Shellfish Immunol.">
        <title>Early steps in the European eel (Anguilla anguilla)-Vibrio vulnificus interaction in the gills: Role of the RtxA13 toxin.</title>
        <authorList>
            <person name="Callol A."/>
            <person name="Pajuelo D."/>
            <person name="Ebbesson L."/>
            <person name="Teles M."/>
            <person name="MacKenzie S."/>
            <person name="Amaro C."/>
        </authorList>
    </citation>
    <scope>NUCLEOTIDE SEQUENCE</scope>
</reference>
<reference evidence="1" key="1">
    <citation type="submission" date="2014-11" db="EMBL/GenBank/DDBJ databases">
        <authorList>
            <person name="Amaro Gonzalez C."/>
        </authorList>
    </citation>
    <scope>NUCLEOTIDE SEQUENCE</scope>
</reference>
<protein>
    <submittedName>
        <fullName evidence="1">Uncharacterized protein</fullName>
    </submittedName>
</protein>
<sequence>MNGLNSCPFLQDVITASVPFPFWASR</sequence>